<dbReference type="OrthoDB" id="8805550at2"/>
<name>A0A554WYW0_9BURK</name>
<evidence type="ECO:0000313" key="3">
    <source>
        <dbReference type="Proteomes" id="UP000318542"/>
    </source>
</evidence>
<dbReference type="AlphaFoldDB" id="A0A554WYW0"/>
<gene>
    <name evidence="2" type="ORF">Tther_01888</name>
</gene>
<reference evidence="2 3" key="1">
    <citation type="submission" date="2019-07" db="EMBL/GenBank/DDBJ databases">
        <title>Tepidimonas thermarum AA-1 draft genome.</title>
        <authorList>
            <person name="Da Costa M.S."/>
            <person name="Froufe H.J.C."/>
            <person name="Egas C."/>
            <person name="Albuquerque L."/>
        </authorList>
    </citation>
    <scope>NUCLEOTIDE SEQUENCE [LARGE SCALE GENOMIC DNA]</scope>
    <source>
        <strain evidence="2 3">AA-1</strain>
    </source>
</reference>
<accession>A0A554WYW0</accession>
<proteinExistence type="predicted"/>
<keyword evidence="1" id="KW-1133">Transmembrane helix</keyword>
<dbReference type="Pfam" id="PF05137">
    <property type="entry name" value="PilN"/>
    <property type="match status" value="1"/>
</dbReference>
<dbReference type="InterPro" id="IPR007813">
    <property type="entry name" value="PilN"/>
</dbReference>
<dbReference type="Proteomes" id="UP000318542">
    <property type="component" value="Unassembled WGS sequence"/>
</dbReference>
<protein>
    <submittedName>
        <fullName evidence="2">Uncharacterized protein</fullName>
    </submittedName>
</protein>
<keyword evidence="1" id="KW-0472">Membrane</keyword>
<keyword evidence="1" id="KW-0812">Transmembrane</keyword>
<feature type="transmembrane region" description="Helical" evidence="1">
    <location>
        <begin position="174"/>
        <end position="197"/>
    </location>
</feature>
<organism evidence="2 3">
    <name type="scientific">Tepidimonas thermarum</name>
    <dbReference type="NCBI Taxonomy" id="335431"/>
    <lineage>
        <taxon>Bacteria</taxon>
        <taxon>Pseudomonadati</taxon>
        <taxon>Pseudomonadota</taxon>
        <taxon>Betaproteobacteria</taxon>
        <taxon>Burkholderiales</taxon>
        <taxon>Tepidimonas</taxon>
    </lineage>
</organism>
<comment type="caution">
    <text evidence="2">The sequence shown here is derived from an EMBL/GenBank/DDBJ whole genome shotgun (WGS) entry which is preliminary data.</text>
</comment>
<dbReference type="RefSeq" id="WP_143903264.1">
    <property type="nucleotide sequence ID" value="NZ_VJOL01000038.1"/>
</dbReference>
<keyword evidence="3" id="KW-1185">Reference proteome</keyword>
<sequence length="331" mass="35588">MTRKTAATSRISPLIDAMIWGLGDLRDRLVAHGWWPATRTVAVDADGRHWAIRGGRASALARARTARAVVVSQRCLWGQVTLPRMPRHAVPAAMTEALHGHSPLPLDHVLYAWRAEPAADGWRAVWGIVPRSVVADVQRSHAIAEGAPTYLMREDGSASLVRDAAGRRWRRRQAWWDVAGLAALGAALASASLLALMPAALQRQGVVAAMQQLQTLDPQAAPIRQQLDALRTQARVVEDIRAGHDAGVPAASIIEALSAALPDDTVLDRIDINGRDIRISGLTPNATDLLSRVAGYGAFADAKAPNAAVRDPASNKERFTFELRWKGGGAS</sequence>
<evidence type="ECO:0000313" key="2">
    <source>
        <dbReference type="EMBL" id="TSE28762.1"/>
    </source>
</evidence>
<evidence type="ECO:0000256" key="1">
    <source>
        <dbReference type="SAM" id="Phobius"/>
    </source>
</evidence>
<dbReference type="EMBL" id="VJOL01000038">
    <property type="protein sequence ID" value="TSE28762.1"/>
    <property type="molecule type" value="Genomic_DNA"/>
</dbReference>